<proteinExistence type="predicted"/>
<reference evidence="1 2" key="1">
    <citation type="journal article" date="2013" name="Genome Announc.">
        <title>Draft genome sequence of the moderately halophilic gammaproteobacterium Halomonas anticariensis FP35.</title>
        <authorList>
            <person name="Tahrioui A."/>
            <person name="Quesada E."/>
            <person name="Llamas I."/>
        </authorList>
    </citation>
    <scope>NUCLEOTIDE SEQUENCE [LARGE SCALE GENOMIC DNA]</scope>
    <source>
        <strain evidence="2">DSM 16096 / CECT 5854 / LMG 22089 / FP35</strain>
    </source>
</reference>
<dbReference type="EMBL" id="ASTJ01000041">
    <property type="protein sequence ID" value="EPC00428.1"/>
    <property type="molecule type" value="Genomic_DNA"/>
</dbReference>
<accession>S2KJB5</accession>
<sequence length="52" mass="5747">MKRAIPSWTKRAKIPIATSIVLVKVEGNIVKSFGMTVLFPLMEEGLFSLIGQ</sequence>
<protein>
    <submittedName>
        <fullName evidence="1">Uncharacterized protein</fullName>
    </submittedName>
</protein>
<evidence type="ECO:0000313" key="2">
    <source>
        <dbReference type="Proteomes" id="UP000014463"/>
    </source>
</evidence>
<comment type="caution">
    <text evidence="1">The sequence shown here is derived from an EMBL/GenBank/DDBJ whole genome shotgun (WGS) entry which is preliminary data.</text>
</comment>
<dbReference type="STRING" id="1121939.L861_14235"/>
<gene>
    <name evidence="1" type="ORF">L861_14235</name>
</gene>
<dbReference type="AlphaFoldDB" id="S2KJB5"/>
<dbReference type="Proteomes" id="UP000014463">
    <property type="component" value="Unassembled WGS sequence"/>
</dbReference>
<evidence type="ECO:0000313" key="1">
    <source>
        <dbReference type="EMBL" id="EPC00428.1"/>
    </source>
</evidence>
<keyword evidence="2" id="KW-1185">Reference proteome</keyword>
<name>S2KJB5_LITA3</name>
<organism evidence="1 2">
    <name type="scientific">Litchfieldella anticariensis (strain DSM 16096 / CECT 5854 / CIP 108499 / LMG 22089 / FP35)</name>
    <name type="common">Halomonas anticariensis</name>
    <dbReference type="NCBI Taxonomy" id="1121939"/>
    <lineage>
        <taxon>Bacteria</taxon>
        <taxon>Pseudomonadati</taxon>
        <taxon>Pseudomonadota</taxon>
        <taxon>Gammaproteobacteria</taxon>
        <taxon>Oceanospirillales</taxon>
        <taxon>Halomonadaceae</taxon>
        <taxon>Litchfieldella</taxon>
    </lineage>
</organism>